<sequence length="166" mass="18834">MVRVGVFTANRVNLVITLARQLGNDVEAVRDDREVLSTREHFRDFQRGGARIEQDRVSIRNHSDNGGSNCSLFSLLPHQTRGVRRILGYLVKPDRAAVSSAKKSRLLKLDQIATSGRHRYVKTLSQGFEVNEVLLTQKLDDLGLPAFCLCRYWLDLVHVVMLLVHL</sequence>
<protein>
    <submittedName>
        <fullName evidence="1">Uncharacterized protein</fullName>
    </submittedName>
</protein>
<proteinExistence type="predicted"/>
<dbReference type="EMBL" id="FBWH01000037">
    <property type="protein sequence ID" value="CUX48735.1"/>
    <property type="molecule type" value="Genomic_DNA"/>
</dbReference>
<dbReference type="Proteomes" id="UP000191812">
    <property type="component" value="Unassembled WGS sequence"/>
</dbReference>
<organism evidence="1 2">
    <name type="scientific">Agrobacterium genomosp. 13 str. CFBP 6927</name>
    <dbReference type="NCBI Taxonomy" id="1183428"/>
    <lineage>
        <taxon>Bacteria</taxon>
        <taxon>Pseudomonadati</taxon>
        <taxon>Pseudomonadota</taxon>
        <taxon>Alphaproteobacteria</taxon>
        <taxon>Hyphomicrobiales</taxon>
        <taxon>Rhizobiaceae</taxon>
        <taxon>Rhizobium/Agrobacterium group</taxon>
        <taxon>Agrobacterium</taxon>
        <taxon>Agrobacterium tumefaciens complex</taxon>
    </lineage>
</organism>
<keyword evidence="2" id="KW-1185">Reference proteome</keyword>
<evidence type="ECO:0000313" key="2">
    <source>
        <dbReference type="Proteomes" id="UP000191812"/>
    </source>
</evidence>
<comment type="caution">
    <text evidence="1">The sequence shown here is derived from an EMBL/GenBank/DDBJ whole genome shotgun (WGS) entry which is preliminary data.</text>
</comment>
<evidence type="ECO:0000313" key="1">
    <source>
        <dbReference type="EMBL" id="CUX48735.1"/>
    </source>
</evidence>
<name>A0ABM9VJ85_9HYPH</name>
<reference evidence="1 2" key="1">
    <citation type="submission" date="2016-01" db="EMBL/GenBank/DDBJ databases">
        <authorList>
            <person name="Regsiter A."/>
            <person name="william w."/>
        </authorList>
    </citation>
    <scope>NUCLEOTIDE SEQUENCE [LARGE SCALE GENOMIC DNA]</scope>
    <source>
        <strain evidence="1 2">CFBP 6927</strain>
    </source>
</reference>
<accession>A0ABM9VJ85</accession>
<gene>
    <name evidence="1" type="ORF">AGR13a_Lc110064</name>
</gene>